<sequence>MKRLELRIVYLICMLVSCTKLTAFAFTNDKTQLYNCKAQRVDSIENLSAPSYRIISEKETYTLQWTGKTFTGINKNKVDTKLISAILKGLNAQWLTHSLSISTKEIWLLKDSVQKDAMTIVALKSAETGWSIGTFDREYFMIDECKAPLYAVPYFIDGSVYVICMIPSFQITGNEVCPIINRKALYEDILKPLMNKIFP</sequence>
<accession>A0A0S3UK14</accession>
<reference evidence="2 3" key="1">
    <citation type="journal article" date="2016" name="DNA Res.">
        <title>The complete genome sequencing of Prevotella intermedia strain OMA14 and a subsequent fine-scale, intra-species genomic comparison reveal an unusual amplification of conjugative and mobile transposons and identify a novel Prevotella-lineage-specific repeat.</title>
        <authorList>
            <person name="Naito M."/>
            <person name="Ogura Y."/>
            <person name="Itoh T."/>
            <person name="Shoji M."/>
            <person name="Okamoto M."/>
            <person name="Hayashi T."/>
            <person name="Nakayama K."/>
        </authorList>
    </citation>
    <scope>NUCLEOTIDE SEQUENCE [LARGE SCALE GENOMIC DNA]</scope>
    <source>
        <strain evidence="2 3">OMA14</strain>
    </source>
</reference>
<feature type="chain" id="PRO_5006619933" evidence="1">
    <location>
        <begin position="26"/>
        <end position="199"/>
    </location>
</feature>
<proteinExistence type="predicted"/>
<name>A0A0S3UK14_PREIN</name>
<dbReference type="RefSeq" id="WP_172419436.1">
    <property type="nucleotide sequence ID" value="NZ_AP014597.1"/>
</dbReference>
<keyword evidence="1" id="KW-0732">Signal</keyword>
<evidence type="ECO:0000256" key="1">
    <source>
        <dbReference type="SAM" id="SignalP"/>
    </source>
</evidence>
<protein>
    <submittedName>
        <fullName evidence="2">Uncharacterized protein</fullName>
    </submittedName>
</protein>
<dbReference type="PROSITE" id="PS51257">
    <property type="entry name" value="PROKAR_LIPOPROTEIN"/>
    <property type="match status" value="1"/>
</dbReference>
<dbReference type="AlphaFoldDB" id="A0A0S3UK14"/>
<evidence type="ECO:0000313" key="2">
    <source>
        <dbReference type="EMBL" id="BAU17852.1"/>
    </source>
</evidence>
<organism evidence="2 3">
    <name type="scientific">Prevotella intermedia</name>
    <dbReference type="NCBI Taxonomy" id="28131"/>
    <lineage>
        <taxon>Bacteria</taxon>
        <taxon>Pseudomonadati</taxon>
        <taxon>Bacteroidota</taxon>
        <taxon>Bacteroidia</taxon>
        <taxon>Bacteroidales</taxon>
        <taxon>Prevotellaceae</taxon>
        <taxon>Prevotella</taxon>
    </lineage>
</organism>
<dbReference type="Proteomes" id="UP000217431">
    <property type="component" value="Chromosome I"/>
</dbReference>
<evidence type="ECO:0000313" key="3">
    <source>
        <dbReference type="Proteomes" id="UP000217431"/>
    </source>
</evidence>
<gene>
    <name evidence="2" type="ORF">PIOMA14_I_1344</name>
</gene>
<feature type="signal peptide" evidence="1">
    <location>
        <begin position="1"/>
        <end position="25"/>
    </location>
</feature>
<dbReference type="EMBL" id="AP014597">
    <property type="protein sequence ID" value="BAU17852.1"/>
    <property type="molecule type" value="Genomic_DNA"/>
</dbReference>